<sequence length="202" mass="20345">MTTVTKWALAAAVLAVALIVALLPRGGGDSAAKPSDDAAALAPARSAAALQPCPAAGPVQPVKQLEGVKADCLGDGASVDVGKALAGAPVLVNVWASWCEPCRTELPVLQEYAKQPGAVRVLGVQVQSPAKDGLNLLAQLGVHLPSVFDGDGPSGPVRTALKVPSSLPASYLVTAAGEVRFIANPRTFGNTDQVRAAVEGAS</sequence>
<dbReference type="GO" id="GO:0016209">
    <property type="term" value="F:antioxidant activity"/>
    <property type="evidence" value="ECO:0007669"/>
    <property type="project" value="InterPro"/>
</dbReference>
<evidence type="ECO:0000256" key="3">
    <source>
        <dbReference type="ARBA" id="ARBA00022968"/>
    </source>
</evidence>
<dbReference type="GO" id="GO:0017004">
    <property type="term" value="P:cytochrome complex assembly"/>
    <property type="evidence" value="ECO:0007669"/>
    <property type="project" value="UniProtKB-KW"/>
</dbReference>
<name>A0A9Y2JVZ8_9PSEU</name>
<keyword evidence="8" id="KW-1185">Reference proteome</keyword>
<feature type="domain" description="Thioredoxin" evidence="6">
    <location>
        <begin position="41"/>
        <end position="202"/>
    </location>
</feature>
<comment type="subcellular location">
    <subcellularLocation>
        <location evidence="1">Cell envelope</location>
    </subcellularLocation>
</comment>
<dbReference type="PANTHER" id="PTHR42852">
    <property type="entry name" value="THIOL:DISULFIDE INTERCHANGE PROTEIN DSBE"/>
    <property type="match status" value="1"/>
</dbReference>
<dbReference type="InterPro" id="IPR017937">
    <property type="entry name" value="Thioredoxin_CS"/>
</dbReference>
<accession>A0A9Y2JVZ8</accession>
<dbReference type="SUPFAM" id="SSF52833">
    <property type="entry name" value="Thioredoxin-like"/>
    <property type="match status" value="1"/>
</dbReference>
<dbReference type="InterPro" id="IPR050553">
    <property type="entry name" value="Thioredoxin_ResA/DsbE_sf"/>
</dbReference>
<dbReference type="KEGG" id="amog:QRX60_14330"/>
<dbReference type="Gene3D" id="3.40.30.10">
    <property type="entry name" value="Glutaredoxin"/>
    <property type="match status" value="1"/>
</dbReference>
<keyword evidence="4" id="KW-1015">Disulfide bond</keyword>
<dbReference type="EMBL" id="CP127295">
    <property type="protein sequence ID" value="WIY04960.1"/>
    <property type="molecule type" value="Genomic_DNA"/>
</dbReference>
<dbReference type="InterPro" id="IPR036249">
    <property type="entry name" value="Thioredoxin-like_sf"/>
</dbReference>
<dbReference type="CDD" id="cd02966">
    <property type="entry name" value="TlpA_like_family"/>
    <property type="match status" value="1"/>
</dbReference>
<keyword evidence="5" id="KW-0676">Redox-active center</keyword>
<dbReference type="InterPro" id="IPR013766">
    <property type="entry name" value="Thioredoxin_domain"/>
</dbReference>
<dbReference type="GO" id="GO:0030313">
    <property type="term" value="C:cell envelope"/>
    <property type="evidence" value="ECO:0007669"/>
    <property type="project" value="UniProtKB-SubCell"/>
</dbReference>
<dbReference type="InterPro" id="IPR000866">
    <property type="entry name" value="AhpC/TSA"/>
</dbReference>
<dbReference type="PROSITE" id="PS51352">
    <property type="entry name" value="THIOREDOXIN_2"/>
    <property type="match status" value="1"/>
</dbReference>
<evidence type="ECO:0000313" key="7">
    <source>
        <dbReference type="EMBL" id="WIY04960.1"/>
    </source>
</evidence>
<organism evidence="7 8">
    <name type="scientific">Amycolatopsis mongoliensis</name>
    <dbReference type="NCBI Taxonomy" id="715475"/>
    <lineage>
        <taxon>Bacteria</taxon>
        <taxon>Bacillati</taxon>
        <taxon>Actinomycetota</taxon>
        <taxon>Actinomycetes</taxon>
        <taxon>Pseudonocardiales</taxon>
        <taxon>Pseudonocardiaceae</taxon>
        <taxon>Amycolatopsis</taxon>
    </lineage>
</organism>
<proteinExistence type="predicted"/>
<keyword evidence="2" id="KW-0201">Cytochrome c-type biogenesis</keyword>
<gene>
    <name evidence="7" type="ORF">QRX60_14330</name>
</gene>
<evidence type="ECO:0000313" key="8">
    <source>
        <dbReference type="Proteomes" id="UP001239397"/>
    </source>
</evidence>
<protein>
    <submittedName>
        <fullName evidence="7">TlpA disulfide reductase family protein</fullName>
    </submittedName>
</protein>
<evidence type="ECO:0000256" key="5">
    <source>
        <dbReference type="ARBA" id="ARBA00023284"/>
    </source>
</evidence>
<dbReference type="AlphaFoldDB" id="A0A9Y2JVZ8"/>
<dbReference type="PROSITE" id="PS00194">
    <property type="entry name" value="THIOREDOXIN_1"/>
    <property type="match status" value="1"/>
</dbReference>
<evidence type="ECO:0000256" key="2">
    <source>
        <dbReference type="ARBA" id="ARBA00022748"/>
    </source>
</evidence>
<evidence type="ECO:0000256" key="4">
    <source>
        <dbReference type="ARBA" id="ARBA00023157"/>
    </source>
</evidence>
<keyword evidence="3" id="KW-0735">Signal-anchor</keyword>
<evidence type="ECO:0000259" key="6">
    <source>
        <dbReference type="PROSITE" id="PS51352"/>
    </source>
</evidence>
<dbReference type="Pfam" id="PF00578">
    <property type="entry name" value="AhpC-TSA"/>
    <property type="match status" value="1"/>
</dbReference>
<dbReference type="RefSeq" id="WP_286001268.1">
    <property type="nucleotide sequence ID" value="NZ_CP127295.1"/>
</dbReference>
<dbReference type="PANTHER" id="PTHR42852:SF6">
    <property type="entry name" value="THIOL:DISULFIDE INTERCHANGE PROTEIN DSBE"/>
    <property type="match status" value="1"/>
</dbReference>
<dbReference type="Proteomes" id="UP001239397">
    <property type="component" value="Chromosome"/>
</dbReference>
<reference evidence="7 8" key="1">
    <citation type="submission" date="2023-06" db="EMBL/GenBank/DDBJ databases">
        <authorList>
            <person name="Oyuntsetseg B."/>
            <person name="Kim S.B."/>
        </authorList>
    </citation>
    <scope>NUCLEOTIDE SEQUENCE [LARGE SCALE GENOMIC DNA]</scope>
    <source>
        <strain evidence="7 8">4-36</strain>
    </source>
</reference>
<dbReference type="GO" id="GO:0016491">
    <property type="term" value="F:oxidoreductase activity"/>
    <property type="evidence" value="ECO:0007669"/>
    <property type="project" value="InterPro"/>
</dbReference>
<evidence type="ECO:0000256" key="1">
    <source>
        <dbReference type="ARBA" id="ARBA00004196"/>
    </source>
</evidence>
<keyword evidence="3" id="KW-0812">Transmembrane</keyword>